<evidence type="ECO:0000256" key="7">
    <source>
        <dbReference type="ARBA" id="ARBA00023065"/>
    </source>
</evidence>
<evidence type="ECO:0000256" key="2">
    <source>
        <dbReference type="ARBA" id="ARBA00022448"/>
    </source>
</evidence>
<dbReference type="GO" id="GO:0004427">
    <property type="term" value="F:inorganic diphosphate phosphatase activity"/>
    <property type="evidence" value="ECO:0007669"/>
    <property type="project" value="UniProtKB-UniRule"/>
</dbReference>
<dbReference type="PIRSF" id="PIRSF001265">
    <property type="entry name" value="H+-PPase"/>
    <property type="match status" value="1"/>
</dbReference>
<dbReference type="InterPro" id="IPR004131">
    <property type="entry name" value="PPase-energised_H-pump"/>
</dbReference>
<feature type="transmembrane region" description="Helical" evidence="9">
    <location>
        <begin position="297"/>
        <end position="316"/>
    </location>
</feature>
<protein>
    <recommendedName>
        <fullName evidence="9">K(+)-insensitive pyrophosphate-energized proton pump</fullName>
        <ecNumber evidence="9">7.1.3.1</ecNumber>
    </recommendedName>
    <alternativeName>
        <fullName evidence="9">Membrane-bound proton-translocating pyrophosphatase</fullName>
    </alternativeName>
    <alternativeName>
        <fullName evidence="9">Pyrophosphate-energized inorganic pyrophosphatase</fullName>
        <shortName evidence="9">H(+)-PPase</shortName>
    </alternativeName>
</protein>
<name>A0A2A4B9Y5_9SPHN</name>
<dbReference type="GO" id="GO:0009678">
    <property type="term" value="F:diphosphate hydrolysis-driven proton transmembrane transporter activity"/>
    <property type="evidence" value="ECO:0007669"/>
    <property type="project" value="UniProtKB-UniRule"/>
</dbReference>
<feature type="transmembrane region" description="Helical" evidence="9">
    <location>
        <begin position="162"/>
        <end position="181"/>
    </location>
</feature>
<keyword evidence="2 9" id="KW-0813">Transport</keyword>
<dbReference type="AlphaFoldDB" id="A0A2A4B9Y5"/>
<dbReference type="RefSeq" id="WP_096342838.1">
    <property type="nucleotide sequence ID" value="NZ_NWMW01000001.1"/>
</dbReference>
<dbReference type="GO" id="GO:0012505">
    <property type="term" value="C:endomembrane system"/>
    <property type="evidence" value="ECO:0007669"/>
    <property type="project" value="UniProtKB-SubCell"/>
</dbReference>
<feature type="transmembrane region" description="Helical" evidence="9">
    <location>
        <begin position="604"/>
        <end position="625"/>
    </location>
</feature>
<dbReference type="Pfam" id="PF03030">
    <property type="entry name" value="H_PPase"/>
    <property type="match status" value="1"/>
</dbReference>
<dbReference type="NCBIfam" id="NF001960">
    <property type="entry name" value="PRK00733.3-5"/>
    <property type="match status" value="1"/>
</dbReference>
<evidence type="ECO:0000256" key="3">
    <source>
        <dbReference type="ARBA" id="ARBA00022692"/>
    </source>
</evidence>
<feature type="transmembrane region" description="Helical" evidence="9">
    <location>
        <begin position="631"/>
        <end position="650"/>
    </location>
</feature>
<keyword evidence="8 9" id="KW-0472">Membrane</keyword>
<comment type="subcellular location">
    <subcellularLocation>
        <location evidence="9">Cell membrane</location>
        <topology evidence="9">Multi-pass membrane protein</topology>
    </subcellularLocation>
    <subcellularLocation>
        <location evidence="1">Endomembrane system</location>
        <topology evidence="1">Multi-pass membrane protein</topology>
    </subcellularLocation>
</comment>
<dbReference type="EMBL" id="NWMW01000001">
    <property type="protein sequence ID" value="PCD04444.1"/>
    <property type="molecule type" value="Genomic_DNA"/>
</dbReference>
<evidence type="ECO:0000313" key="10">
    <source>
        <dbReference type="EMBL" id="PCD04444.1"/>
    </source>
</evidence>
<keyword evidence="3 9" id="KW-0812">Transmembrane</keyword>
<keyword evidence="10" id="KW-0378">Hydrolase</keyword>
<accession>A0A2A4B9Y5</accession>
<keyword evidence="6 9" id="KW-1133">Transmembrane helix</keyword>
<feature type="transmembrane region" description="Helical" evidence="9">
    <location>
        <begin position="358"/>
        <end position="382"/>
    </location>
</feature>
<comment type="subunit">
    <text evidence="9">Homodimer.</text>
</comment>
<dbReference type="Proteomes" id="UP000218366">
    <property type="component" value="Unassembled WGS sequence"/>
</dbReference>
<feature type="transmembrane region" description="Helical" evidence="9">
    <location>
        <begin position="535"/>
        <end position="558"/>
    </location>
</feature>
<keyword evidence="7 9" id="KW-0406">Ion transport</keyword>
<evidence type="ECO:0000313" key="11">
    <source>
        <dbReference type="Proteomes" id="UP000218366"/>
    </source>
</evidence>
<reference evidence="10 11" key="1">
    <citation type="submission" date="2017-09" db="EMBL/GenBank/DDBJ databases">
        <title>Sphingomonas spermidinifaciens 9NM-10, whole genome shotgun sequence.</title>
        <authorList>
            <person name="Feng G."/>
            <person name="Zhu H."/>
        </authorList>
    </citation>
    <scope>NUCLEOTIDE SEQUENCE [LARGE SCALE GENOMIC DNA]</scope>
    <source>
        <strain evidence="10 11">9NM-10</strain>
    </source>
</reference>
<comment type="catalytic activity">
    <reaction evidence="9">
        <text>diphosphate + H2O + H(+)(in) = 2 phosphate + 2 H(+)(out)</text>
        <dbReference type="Rhea" id="RHEA:13973"/>
        <dbReference type="ChEBI" id="CHEBI:15377"/>
        <dbReference type="ChEBI" id="CHEBI:15378"/>
        <dbReference type="ChEBI" id="CHEBI:33019"/>
        <dbReference type="ChEBI" id="CHEBI:43474"/>
        <dbReference type="EC" id="7.1.3.1"/>
    </reaction>
</comment>
<feature type="transmembrane region" description="Helical" evidence="9">
    <location>
        <begin position="6"/>
        <end position="26"/>
    </location>
</feature>
<evidence type="ECO:0000256" key="1">
    <source>
        <dbReference type="ARBA" id="ARBA00004127"/>
    </source>
</evidence>
<feature type="transmembrane region" description="Helical" evidence="9">
    <location>
        <begin position="497"/>
        <end position="515"/>
    </location>
</feature>
<keyword evidence="9" id="KW-1003">Cell membrane</keyword>
<feature type="transmembrane region" description="Helical" evidence="9">
    <location>
        <begin position="434"/>
        <end position="454"/>
    </location>
</feature>
<keyword evidence="5 9" id="KW-1278">Translocase</keyword>
<dbReference type="GO" id="GO:0000287">
    <property type="term" value="F:magnesium ion binding"/>
    <property type="evidence" value="ECO:0007669"/>
    <property type="project" value="UniProtKB-UniRule"/>
</dbReference>
<feature type="transmembrane region" description="Helical" evidence="9">
    <location>
        <begin position="57"/>
        <end position="75"/>
    </location>
</feature>
<keyword evidence="4 9" id="KW-0460">Magnesium</keyword>
<comment type="caution">
    <text evidence="10">The sequence shown here is derived from an EMBL/GenBank/DDBJ whole genome shotgun (WGS) entry which is preliminary data.</text>
</comment>
<organism evidence="10 11">
    <name type="scientific">Sphingomonas spermidinifaciens</name>
    <dbReference type="NCBI Taxonomy" id="1141889"/>
    <lineage>
        <taxon>Bacteria</taxon>
        <taxon>Pseudomonadati</taxon>
        <taxon>Pseudomonadota</taxon>
        <taxon>Alphaproteobacteria</taxon>
        <taxon>Sphingomonadales</taxon>
        <taxon>Sphingomonadaceae</taxon>
        <taxon>Sphingomonas</taxon>
    </lineage>
</organism>
<comment type="function">
    <text evidence="9">Proton pump that utilizes the energy of pyrophosphate hydrolysis as the driving force for proton movement across the membrane. Generates a proton motive force.</text>
</comment>
<feature type="transmembrane region" description="Helical" evidence="9">
    <location>
        <begin position="263"/>
        <end position="285"/>
    </location>
</feature>
<gene>
    <name evidence="9 10" type="primary">hppA</name>
    <name evidence="10" type="ORF">COC42_09325</name>
</gene>
<comment type="cofactor">
    <cofactor evidence="9">
        <name>Mg(2+)</name>
        <dbReference type="ChEBI" id="CHEBI:18420"/>
    </cofactor>
</comment>
<evidence type="ECO:0000256" key="8">
    <source>
        <dbReference type="ARBA" id="ARBA00023136"/>
    </source>
</evidence>
<evidence type="ECO:0000256" key="4">
    <source>
        <dbReference type="ARBA" id="ARBA00022842"/>
    </source>
</evidence>
<evidence type="ECO:0000256" key="5">
    <source>
        <dbReference type="ARBA" id="ARBA00022967"/>
    </source>
</evidence>
<evidence type="ECO:0000256" key="6">
    <source>
        <dbReference type="ARBA" id="ARBA00022989"/>
    </source>
</evidence>
<feature type="transmembrane region" description="Helical" evidence="9">
    <location>
        <begin position="403"/>
        <end position="428"/>
    </location>
</feature>
<feature type="transmembrane region" description="Helical" evidence="9">
    <location>
        <begin position="124"/>
        <end position="147"/>
    </location>
</feature>
<dbReference type="GO" id="GO:0005886">
    <property type="term" value="C:plasma membrane"/>
    <property type="evidence" value="ECO:0007669"/>
    <property type="project" value="UniProtKB-SubCell"/>
</dbReference>
<dbReference type="PANTHER" id="PTHR31998">
    <property type="entry name" value="K(+)-INSENSITIVE PYROPHOSPHATE-ENERGIZED PROTON PUMP"/>
    <property type="match status" value="1"/>
</dbReference>
<feature type="transmembrane region" description="Helical" evidence="9">
    <location>
        <begin position="239"/>
        <end position="257"/>
    </location>
</feature>
<evidence type="ECO:0000256" key="9">
    <source>
        <dbReference type="HAMAP-Rule" id="MF_01129"/>
    </source>
</evidence>
<dbReference type="NCBIfam" id="NF001951">
    <property type="entry name" value="PRK00733.1-2"/>
    <property type="match status" value="1"/>
</dbReference>
<dbReference type="OrthoDB" id="9808652at2"/>
<proteinExistence type="inferred from homology"/>
<feature type="transmembrane region" description="Helical" evidence="9">
    <location>
        <begin position="81"/>
        <end position="103"/>
    </location>
</feature>
<dbReference type="HAMAP" id="MF_01129">
    <property type="entry name" value="PPase_energized_pump"/>
    <property type="match status" value="1"/>
</dbReference>
<keyword evidence="9" id="KW-0375">Hydrogen ion transport</keyword>
<dbReference type="EC" id="7.1.3.1" evidence="9"/>
<comment type="caution">
    <text evidence="9">Lacks conserved residue(s) required for the propagation of feature annotation.</text>
</comment>
<sequence length="722" mass="73326">MDIVLIAIGCGVLAVLYGIVTAAQVLRAPAGDARMQDIAGAIQEGAKAYLGRQYRTIAIVGVIVAVILAPTLGLLSTIGFAIGAVLSGIAGYVGMLISVRANVRTAEAARTSLQGGLTMAFRSGAVTGMLVAGLGLLAIAGIFAYLIGPGGMDLAVEADRRHIVEALTALAFGASLISIFARLGGGIFTKAADVGADLVGKVEAGIPEDDPRNPAVIADNVGDNVGDCAGMAADLFETYVVTLGLTMVSIALLLPAAENLLQLMALPLIVGGVCIVTSILGTYMVRLGKGGSIMGALYKGFWTTAILAVPAIWLAMQMTLGDLSAPIGGAGFLEAGTDALTTEGGPLPDAATSFNGWDLFWCMMIGLAVTGLLVWITEYYTGTNYRPVKSIAKASVTGHGTNVIQGLAISLESTALPTLVIVVAVVAAYQLAGIIGVAFAATALLALAGMVVALDAYGPVTDNAGGIAEMAGLPDDVRGRTDALDAVGNTTKAVTKGYAIGSAALAALVLFGAYTTDLKAFFPELSVDFSLSNPYVIVGLLLGALLPYLFGAFGMTAVGRAAGSVVEDVRDQFRSNPGIMAGTSRPNYARTVDIVTRAAIREMIVPSLLPVLAPVAIYFIVTAVAGQAQGFAALGAMLLGVIVSGLFVAISMTSGGGAWDNAKKYIEDGNYGGKGSEAHKAAVTGDTVGDPYKDTAGPAVNPMIKITNIVALLLLAALAGMG</sequence>
<keyword evidence="11" id="KW-1185">Reference proteome</keyword>
<comment type="similarity">
    <text evidence="9">Belongs to the H(+)-translocating pyrophosphatase (TC 3.A.10) family. K(+)-insensitive subfamily.</text>
</comment>
<dbReference type="NCBIfam" id="TIGR01104">
    <property type="entry name" value="V_PPase"/>
    <property type="match status" value="1"/>
</dbReference>
<feature type="site" description="Determinant of potassium independence" evidence="9">
    <location>
        <position position="492"/>
    </location>
</feature>